<dbReference type="SUPFAM" id="SSF57840">
    <property type="entry name" value="Ribosomal protein L36"/>
    <property type="match status" value="1"/>
</dbReference>
<dbReference type="InterPro" id="IPR035977">
    <property type="entry name" value="Ribosomal_bL36_sp"/>
</dbReference>
<dbReference type="AlphaFoldDB" id="Q8HQ81"/>
<dbReference type="GO" id="GO:1990904">
    <property type="term" value="C:ribonucleoprotein complex"/>
    <property type="evidence" value="ECO:0007669"/>
    <property type="project" value="UniProtKB-KW"/>
</dbReference>
<dbReference type="EMBL" id="AF295546">
    <property type="protein sequence ID" value="AAN38674.1"/>
    <property type="molecule type" value="Genomic_DNA"/>
</dbReference>
<accession>Q8HQ81</accession>
<dbReference type="Pfam" id="PF00444">
    <property type="entry name" value="Ribosomal_L36"/>
    <property type="match status" value="1"/>
</dbReference>
<evidence type="ECO:0000256" key="3">
    <source>
        <dbReference type="ARBA" id="ARBA00023274"/>
    </source>
</evidence>
<gene>
    <name evidence="4" type="primary">rpl36</name>
</gene>
<organism evidence="4">
    <name type="scientific">Malawimonas jakobiformis</name>
    <name type="common">Flagellated protozoan</name>
    <dbReference type="NCBI Taxonomy" id="136089"/>
    <lineage>
        <taxon>Eukaryota</taxon>
        <taxon>Malawimonadida</taxon>
        <taxon>Malawimonadidae</taxon>
        <taxon>Malawimonas</taxon>
    </lineage>
</organism>
<keyword evidence="3" id="KW-0687">Ribonucleoprotein</keyword>
<dbReference type="PANTHER" id="PTHR47781:SF1">
    <property type="entry name" value="LARGE RIBOSOMAL SUBUNIT PROTEIN BL36B"/>
    <property type="match status" value="1"/>
</dbReference>
<sequence length="41" mass="5088">MKTSNSLKTLKMRHKDNYIVRRKKRIYIYNKTNSKFKIRQG</sequence>
<protein>
    <submittedName>
        <fullName evidence="4">Ribosomal protein L36</fullName>
    </submittedName>
</protein>
<dbReference type="RefSeq" id="NP_945313.1">
    <property type="nucleotide sequence ID" value="NC_002553.1"/>
</dbReference>
<dbReference type="InterPro" id="IPR000473">
    <property type="entry name" value="Ribosomal_bL36"/>
</dbReference>
<dbReference type="InterPro" id="IPR047621">
    <property type="entry name" value="Ribosomal_L36_bact"/>
</dbReference>
<dbReference type="GO" id="GO:0006412">
    <property type="term" value="P:translation"/>
    <property type="evidence" value="ECO:0007669"/>
    <property type="project" value="InterPro"/>
</dbReference>
<geneLocation type="mitochondrion" evidence="4"/>
<dbReference type="PANTHER" id="PTHR47781">
    <property type="entry name" value="50S RIBOSOMAL PROTEIN L36 2"/>
    <property type="match status" value="1"/>
</dbReference>
<keyword evidence="2 4" id="KW-0689">Ribosomal protein</keyword>
<reference evidence="4" key="1">
    <citation type="submission" date="2000-08" db="EMBL/GenBank/DDBJ databases">
        <title>Comparative analysis of mitochondrial genomes of the ancient jakobid protists.</title>
        <authorList>
            <person name="Burger G."/>
            <person name="O'Kelly C.J."/>
            <person name="Gray W.M."/>
        </authorList>
    </citation>
    <scope>NUCLEOTIDE SEQUENCE</scope>
    <source>
        <strain evidence="4">ATCC 50310</strain>
    </source>
</reference>
<evidence type="ECO:0000256" key="2">
    <source>
        <dbReference type="ARBA" id="ARBA00022980"/>
    </source>
</evidence>
<dbReference type="SMR" id="Q8HQ81"/>
<evidence type="ECO:0000256" key="1">
    <source>
        <dbReference type="ARBA" id="ARBA00007645"/>
    </source>
</evidence>
<proteinExistence type="inferred from homology"/>
<keyword evidence="4" id="KW-0496">Mitochondrion</keyword>
<dbReference type="GO" id="GO:0005840">
    <property type="term" value="C:ribosome"/>
    <property type="evidence" value="ECO:0007669"/>
    <property type="project" value="UniProtKB-KW"/>
</dbReference>
<comment type="similarity">
    <text evidence="1">Belongs to the bacterial ribosomal protein bL36 family.</text>
</comment>
<name>Q8HQ81_MALJA</name>
<evidence type="ECO:0000313" key="4">
    <source>
        <dbReference type="EMBL" id="AAN38674.1"/>
    </source>
</evidence>
<dbReference type="GeneID" id="2695583"/>
<dbReference type="GO" id="GO:0003735">
    <property type="term" value="F:structural constituent of ribosome"/>
    <property type="evidence" value="ECO:0007669"/>
    <property type="project" value="InterPro"/>
</dbReference>